<comment type="caution">
    <text evidence="8">The sequence shown here is derived from an EMBL/GenBank/DDBJ whole genome shotgun (WGS) entry which is preliminary data.</text>
</comment>
<feature type="transmembrane region" description="Helical" evidence="7">
    <location>
        <begin position="163"/>
        <end position="185"/>
    </location>
</feature>
<gene>
    <name evidence="8" type="ORF">B0H63DRAFT_472058</name>
</gene>
<keyword evidence="5 7" id="KW-0472">Membrane</keyword>
<accession>A0AAE0NP16</accession>
<dbReference type="PANTHER" id="PTHR31394">
    <property type="entry name" value="TRANSMEMBRANE PROTEIN 199"/>
    <property type="match status" value="1"/>
</dbReference>
<evidence type="ECO:0000313" key="8">
    <source>
        <dbReference type="EMBL" id="KAK3384980.1"/>
    </source>
</evidence>
<dbReference type="InterPro" id="IPR021013">
    <property type="entry name" value="ATPase_Vma12"/>
</dbReference>
<dbReference type="GO" id="GO:0005789">
    <property type="term" value="C:endoplasmic reticulum membrane"/>
    <property type="evidence" value="ECO:0007669"/>
    <property type="project" value="UniProtKB-SubCell"/>
</dbReference>
<keyword evidence="2 7" id="KW-0812">Transmembrane</keyword>
<dbReference type="Proteomes" id="UP001285441">
    <property type="component" value="Unassembled WGS sequence"/>
</dbReference>
<keyword evidence="9" id="KW-1185">Reference proteome</keyword>
<feature type="transmembrane region" description="Helical" evidence="7">
    <location>
        <begin position="191"/>
        <end position="214"/>
    </location>
</feature>
<name>A0AAE0NP16_9PEZI</name>
<reference evidence="8" key="1">
    <citation type="journal article" date="2023" name="Mol. Phylogenet. Evol.">
        <title>Genome-scale phylogeny and comparative genomics of the fungal order Sordariales.</title>
        <authorList>
            <person name="Hensen N."/>
            <person name="Bonometti L."/>
            <person name="Westerberg I."/>
            <person name="Brannstrom I.O."/>
            <person name="Guillou S."/>
            <person name="Cros-Aarteil S."/>
            <person name="Calhoun S."/>
            <person name="Haridas S."/>
            <person name="Kuo A."/>
            <person name="Mondo S."/>
            <person name="Pangilinan J."/>
            <person name="Riley R."/>
            <person name="LaButti K."/>
            <person name="Andreopoulos B."/>
            <person name="Lipzen A."/>
            <person name="Chen C."/>
            <person name="Yan M."/>
            <person name="Daum C."/>
            <person name="Ng V."/>
            <person name="Clum A."/>
            <person name="Steindorff A."/>
            <person name="Ohm R.A."/>
            <person name="Martin F."/>
            <person name="Silar P."/>
            <person name="Natvig D.O."/>
            <person name="Lalanne C."/>
            <person name="Gautier V."/>
            <person name="Ament-Velasquez S.L."/>
            <person name="Kruys A."/>
            <person name="Hutchinson M.I."/>
            <person name="Powell A.J."/>
            <person name="Barry K."/>
            <person name="Miller A.N."/>
            <person name="Grigoriev I.V."/>
            <person name="Debuchy R."/>
            <person name="Gladieux P."/>
            <person name="Hiltunen Thoren M."/>
            <person name="Johannesson H."/>
        </authorList>
    </citation>
    <scope>NUCLEOTIDE SEQUENCE</scope>
    <source>
        <strain evidence="8">CBS 232.78</strain>
    </source>
</reference>
<evidence type="ECO:0000256" key="1">
    <source>
        <dbReference type="ARBA" id="ARBA00004477"/>
    </source>
</evidence>
<dbReference type="PANTHER" id="PTHR31394:SF1">
    <property type="entry name" value="TRANSMEMBRANE PROTEIN 199"/>
    <property type="match status" value="1"/>
</dbReference>
<evidence type="ECO:0000256" key="5">
    <source>
        <dbReference type="ARBA" id="ARBA00023136"/>
    </source>
</evidence>
<reference evidence="8" key="2">
    <citation type="submission" date="2023-06" db="EMBL/GenBank/DDBJ databases">
        <authorList>
            <consortium name="Lawrence Berkeley National Laboratory"/>
            <person name="Haridas S."/>
            <person name="Hensen N."/>
            <person name="Bonometti L."/>
            <person name="Westerberg I."/>
            <person name="Brannstrom I.O."/>
            <person name="Guillou S."/>
            <person name="Cros-Aarteil S."/>
            <person name="Calhoun S."/>
            <person name="Kuo A."/>
            <person name="Mondo S."/>
            <person name="Pangilinan J."/>
            <person name="Riley R."/>
            <person name="LaButti K."/>
            <person name="Andreopoulos B."/>
            <person name="Lipzen A."/>
            <person name="Chen C."/>
            <person name="Yanf M."/>
            <person name="Daum C."/>
            <person name="Ng V."/>
            <person name="Clum A."/>
            <person name="Steindorff A."/>
            <person name="Ohm R."/>
            <person name="Martin F."/>
            <person name="Silar P."/>
            <person name="Natvig D."/>
            <person name="Lalanne C."/>
            <person name="Gautier V."/>
            <person name="Ament-velasquez S.L."/>
            <person name="Kruys A."/>
            <person name="Hutchinson M.I."/>
            <person name="Powell A.J."/>
            <person name="Barry K."/>
            <person name="Miller A.N."/>
            <person name="Grigoriev I.V."/>
            <person name="Debuchy R."/>
            <person name="Gladieux P."/>
            <person name="Thoren M.H."/>
            <person name="Johannesson H."/>
        </authorList>
    </citation>
    <scope>NUCLEOTIDE SEQUENCE</scope>
    <source>
        <strain evidence="8">CBS 232.78</strain>
    </source>
</reference>
<evidence type="ECO:0000256" key="4">
    <source>
        <dbReference type="ARBA" id="ARBA00022989"/>
    </source>
</evidence>
<sequence length="276" mass="30876">MVLLSMTPSIVEGLQAWSQLATSPQTKLQRRDNEPSLDQPSIGNPITHGQIIDLWQTLSEAGHEQYGLEKLLHGSRVYVPPPPAKPEPSPEFKALMARLRRDEEQRAYERMMNPAPPVDSFSQQQPSRAGMVHAFAEVNRPSREADIGDDDVTFEDVHRQLMLVLNFVVSILGVAASLWILGRWWSTPARLFLTMGGSALVGVAEVALYSGYIWHLGEAKKKDKAFREVKEVMHTWTVIGEDGASKSEPITVDANEASTEVTNIRRRKERVGLNEQ</sequence>
<protein>
    <submittedName>
        <fullName evidence="8">Endoplasmic reticulum-based factor for assembly of V-ATPase-domain-containing protein</fullName>
    </submittedName>
</protein>
<keyword evidence="3" id="KW-0256">Endoplasmic reticulum</keyword>
<keyword evidence="4 7" id="KW-1133">Transmembrane helix</keyword>
<dbReference type="AlphaFoldDB" id="A0AAE0NP16"/>
<dbReference type="GO" id="GO:0070072">
    <property type="term" value="P:vacuolar proton-transporting V-type ATPase complex assembly"/>
    <property type="evidence" value="ECO:0007669"/>
    <property type="project" value="InterPro"/>
</dbReference>
<proteinExistence type="predicted"/>
<evidence type="ECO:0000256" key="7">
    <source>
        <dbReference type="SAM" id="Phobius"/>
    </source>
</evidence>
<organism evidence="8 9">
    <name type="scientific">Podospora didyma</name>
    <dbReference type="NCBI Taxonomy" id="330526"/>
    <lineage>
        <taxon>Eukaryota</taxon>
        <taxon>Fungi</taxon>
        <taxon>Dikarya</taxon>
        <taxon>Ascomycota</taxon>
        <taxon>Pezizomycotina</taxon>
        <taxon>Sordariomycetes</taxon>
        <taxon>Sordariomycetidae</taxon>
        <taxon>Sordariales</taxon>
        <taxon>Podosporaceae</taxon>
        <taxon>Podospora</taxon>
    </lineage>
</organism>
<evidence type="ECO:0000256" key="3">
    <source>
        <dbReference type="ARBA" id="ARBA00022824"/>
    </source>
</evidence>
<feature type="region of interest" description="Disordered" evidence="6">
    <location>
        <begin position="23"/>
        <end position="45"/>
    </location>
</feature>
<evidence type="ECO:0000256" key="2">
    <source>
        <dbReference type="ARBA" id="ARBA00022692"/>
    </source>
</evidence>
<evidence type="ECO:0000256" key="6">
    <source>
        <dbReference type="SAM" id="MobiDB-lite"/>
    </source>
</evidence>
<dbReference type="Pfam" id="PF11712">
    <property type="entry name" value="Vma12"/>
    <property type="match status" value="1"/>
</dbReference>
<evidence type="ECO:0000313" key="9">
    <source>
        <dbReference type="Proteomes" id="UP001285441"/>
    </source>
</evidence>
<dbReference type="EMBL" id="JAULSW010000004">
    <property type="protein sequence ID" value="KAK3384980.1"/>
    <property type="molecule type" value="Genomic_DNA"/>
</dbReference>
<comment type="subcellular location">
    <subcellularLocation>
        <location evidence="1">Endoplasmic reticulum membrane</location>
        <topology evidence="1">Multi-pass membrane protein</topology>
    </subcellularLocation>
</comment>